<reference evidence="3" key="1">
    <citation type="submission" date="2018-10" db="EMBL/GenBank/DDBJ databases">
        <title>Acidithiobacillus sulfuriphilus sp. nov.: an extremely acidophilic sulfur-oxidizing chemolithotroph isolated from a neutral pH environment.</title>
        <authorList>
            <person name="Falagan C."/>
            <person name="Moya-Beltran A."/>
            <person name="Quatrini R."/>
            <person name="Johnson D.B."/>
        </authorList>
    </citation>
    <scope>NUCLEOTIDE SEQUENCE [LARGE SCALE GENOMIC DNA]</scope>
    <source>
        <strain evidence="3">CJ-2</strain>
    </source>
</reference>
<dbReference type="Gene3D" id="1.20.120.520">
    <property type="entry name" value="nmb1532 protein domain like"/>
    <property type="match status" value="1"/>
</dbReference>
<dbReference type="EMBL" id="RIZI01000187">
    <property type="protein sequence ID" value="RNF59298.1"/>
    <property type="molecule type" value="Genomic_DNA"/>
</dbReference>
<accession>A0A3M8QSX0</accession>
<feature type="domain" description="DUF2249" evidence="2">
    <location>
        <begin position="8"/>
        <end position="75"/>
    </location>
</feature>
<protein>
    <submittedName>
        <fullName evidence="3">DUF2249 domain-containing protein</fullName>
    </submittedName>
</protein>
<dbReference type="OrthoDB" id="9792554at2"/>
<name>A0A3M8QSX0_9PROT</name>
<dbReference type="InterPro" id="IPR018720">
    <property type="entry name" value="DUF2249"/>
</dbReference>
<dbReference type="RefSeq" id="WP_123105202.1">
    <property type="nucleotide sequence ID" value="NZ_CP127527.1"/>
</dbReference>
<sequence>MSHFIPTVLDLRPIFPGERHGRVFAALDELEGGRSMLLRSDHDPQPLLDQMRILRRHQFYWMPQRAEPEIWEVEICKREGAQMESVTEFLETDHRRIDALLDNALAAWQAGSSELAIPLLEAFAYRLRRHIRMEEEILFPRVEEAGAPVPGPTHVMRMEHREMQGPIQGLTDAGGTLPDVVDELKERLAVHNHKEEGILYPLCDRLLGQGVQPLIERMCRLV</sequence>
<proteinExistence type="predicted"/>
<dbReference type="InterPro" id="IPR012312">
    <property type="entry name" value="Hemerythrin-like"/>
</dbReference>
<dbReference type="Pfam" id="PF01814">
    <property type="entry name" value="Hemerythrin"/>
    <property type="match status" value="1"/>
</dbReference>
<organism evidence="3">
    <name type="scientific">Acidithiobacillus sulfuriphilus</name>
    <dbReference type="NCBI Taxonomy" id="1867749"/>
    <lineage>
        <taxon>Bacteria</taxon>
        <taxon>Pseudomonadati</taxon>
        <taxon>Pseudomonadota</taxon>
        <taxon>Acidithiobacillia</taxon>
        <taxon>Acidithiobacillales</taxon>
        <taxon>Acidithiobacillaceae</taxon>
        <taxon>Acidithiobacillus</taxon>
    </lineage>
</organism>
<feature type="domain" description="Hemerythrin-like" evidence="1">
    <location>
        <begin position="87"/>
        <end position="203"/>
    </location>
</feature>
<evidence type="ECO:0000313" key="3">
    <source>
        <dbReference type="EMBL" id="RNF59298.1"/>
    </source>
</evidence>
<evidence type="ECO:0000259" key="2">
    <source>
        <dbReference type="Pfam" id="PF10006"/>
    </source>
</evidence>
<comment type="caution">
    <text evidence="3">The sequence shown here is derived from an EMBL/GenBank/DDBJ whole genome shotgun (WGS) entry which is preliminary data.</text>
</comment>
<gene>
    <name evidence="3" type="ORF">EC580_11545</name>
</gene>
<dbReference type="Pfam" id="PF10006">
    <property type="entry name" value="DUF2249"/>
    <property type="match status" value="1"/>
</dbReference>
<dbReference type="AlphaFoldDB" id="A0A3M8QSX0"/>
<evidence type="ECO:0000259" key="1">
    <source>
        <dbReference type="Pfam" id="PF01814"/>
    </source>
</evidence>